<evidence type="ECO:0000313" key="3">
    <source>
        <dbReference type="EMBL" id="SHK63878.1"/>
    </source>
</evidence>
<accession>A0A1M6U486</accession>
<dbReference type="Pfam" id="PF01637">
    <property type="entry name" value="ATPase_2"/>
    <property type="match status" value="1"/>
</dbReference>
<dbReference type="EMBL" id="FRAE01000118">
    <property type="protein sequence ID" value="SHK63878.1"/>
    <property type="molecule type" value="Genomic_DNA"/>
</dbReference>
<dbReference type="PANTHER" id="PTHR34704">
    <property type="entry name" value="ATPASE"/>
    <property type="match status" value="1"/>
</dbReference>
<evidence type="ECO:0000313" key="4">
    <source>
        <dbReference type="Proteomes" id="UP000242497"/>
    </source>
</evidence>
<dbReference type="Gene3D" id="3.40.50.300">
    <property type="entry name" value="P-loop containing nucleotide triphosphate hydrolases"/>
    <property type="match status" value="1"/>
</dbReference>
<dbReference type="OrthoDB" id="9813134at2"/>
<dbReference type="InterPro" id="IPR011856">
    <property type="entry name" value="tRNA_endonuc-like_dom_sf"/>
</dbReference>
<gene>
    <name evidence="3" type="ORF">SAMN02744037_02730</name>
</gene>
<dbReference type="PANTHER" id="PTHR34704:SF1">
    <property type="entry name" value="ATPASE"/>
    <property type="match status" value="1"/>
</dbReference>
<dbReference type="GO" id="GO:0005524">
    <property type="term" value="F:ATP binding"/>
    <property type="evidence" value="ECO:0007669"/>
    <property type="project" value="InterPro"/>
</dbReference>
<dbReference type="STRING" id="1123349.SAMN02744037_02730"/>
<dbReference type="Proteomes" id="UP000242497">
    <property type="component" value="Unassembled WGS sequence"/>
</dbReference>
<dbReference type="SUPFAM" id="SSF52540">
    <property type="entry name" value="P-loop containing nucleoside triphosphate hydrolases"/>
    <property type="match status" value="1"/>
</dbReference>
<feature type="domain" description="DUF234" evidence="2">
    <location>
        <begin position="317"/>
        <end position="410"/>
    </location>
</feature>
<dbReference type="InterPro" id="IPR036390">
    <property type="entry name" value="WH_DNA-bd_sf"/>
</dbReference>
<proteinExistence type="predicted"/>
<dbReference type="SUPFAM" id="SSF52980">
    <property type="entry name" value="Restriction endonuclease-like"/>
    <property type="match status" value="1"/>
</dbReference>
<name>A0A1M6U486_9FIRM</name>
<sequence>MSTKFINRNSELEFLNNEYNQKRSSFIVIYGRRRIGKTALIRQFIKDKPSIYFLASEEMETQNINNFKELAAGFTGNSLLKKGFDFTWEDIFEVIKDYKKDTKKIIVIDEFQYLGKINKSFPSVFQRIWDNILKDENIMVILCGSLINMMESQTLSYSSPLYGRRTGQIKMKQISFNHYGEFFKEKSKKELIEYFSVTGGVPKYIELFKEEENIFDSIEKNIINKQSFLYEEPIFLLEQEVGDIGTYFSIIKTIAAGNHKLGKIASVLGTNQTSLTRYLKILMDLDLIERIVPITEKNPEKSKKGLYYIKDNFIEFWFKFIYPYRSYIEIEDSDYVIKKIKDNFIDNHVSFVFEEVCKEEVWNLNKQNKLNFKVLKLGKWWDNSNEIDIVGINEDTKDILIGECKYLNTKVDTNIFYKLVEKGKLIDWNKDNRKEHYILFSKSGFTDSLIEVSKKRDDLMLVQL</sequence>
<dbReference type="InterPro" id="IPR011579">
    <property type="entry name" value="ATPase_dom"/>
</dbReference>
<reference evidence="4" key="1">
    <citation type="submission" date="2016-11" db="EMBL/GenBank/DDBJ databases">
        <authorList>
            <person name="Varghese N."/>
            <person name="Submissions S."/>
        </authorList>
    </citation>
    <scope>NUCLEOTIDE SEQUENCE [LARGE SCALE GENOMIC DNA]</scope>
    <source>
        <strain evidence="4">DSM 15518</strain>
    </source>
</reference>
<dbReference type="GO" id="GO:0003676">
    <property type="term" value="F:nucleic acid binding"/>
    <property type="evidence" value="ECO:0007669"/>
    <property type="project" value="InterPro"/>
</dbReference>
<keyword evidence="4" id="KW-1185">Reference proteome</keyword>
<organism evidence="3 4">
    <name type="scientific">Tepidibacter formicigenes DSM 15518</name>
    <dbReference type="NCBI Taxonomy" id="1123349"/>
    <lineage>
        <taxon>Bacteria</taxon>
        <taxon>Bacillati</taxon>
        <taxon>Bacillota</taxon>
        <taxon>Clostridia</taxon>
        <taxon>Peptostreptococcales</taxon>
        <taxon>Peptostreptococcaceae</taxon>
        <taxon>Tepidibacter</taxon>
    </lineage>
</organism>
<dbReference type="InterPro" id="IPR011335">
    <property type="entry name" value="Restrct_endonuc-II-like"/>
</dbReference>
<evidence type="ECO:0000259" key="1">
    <source>
        <dbReference type="Pfam" id="PF01637"/>
    </source>
</evidence>
<evidence type="ECO:0008006" key="5">
    <source>
        <dbReference type="Google" id="ProtNLM"/>
    </source>
</evidence>
<dbReference type="InterPro" id="IPR004256">
    <property type="entry name" value="DUF234"/>
</dbReference>
<dbReference type="SUPFAM" id="SSF46785">
    <property type="entry name" value="Winged helix' DNA-binding domain"/>
    <property type="match status" value="1"/>
</dbReference>
<dbReference type="Pfam" id="PF03008">
    <property type="entry name" value="DUF234"/>
    <property type="match status" value="1"/>
</dbReference>
<dbReference type="Gene3D" id="3.40.1350.10">
    <property type="match status" value="1"/>
</dbReference>
<feature type="domain" description="ATPase" evidence="1">
    <location>
        <begin position="5"/>
        <end position="207"/>
    </location>
</feature>
<dbReference type="InterPro" id="IPR027417">
    <property type="entry name" value="P-loop_NTPase"/>
</dbReference>
<evidence type="ECO:0000259" key="2">
    <source>
        <dbReference type="Pfam" id="PF03008"/>
    </source>
</evidence>
<protein>
    <recommendedName>
        <fullName evidence="5">DUF234 domain-containing protein</fullName>
    </recommendedName>
</protein>
<dbReference type="AlphaFoldDB" id="A0A1M6U486"/>
<dbReference type="RefSeq" id="WP_072890955.1">
    <property type="nucleotide sequence ID" value="NZ_FRAE01000118.1"/>
</dbReference>